<dbReference type="Pfam" id="PF00335">
    <property type="entry name" value="Tetraspanin"/>
    <property type="match status" value="1"/>
</dbReference>
<keyword evidence="8" id="KW-1185">Reference proteome</keyword>
<gene>
    <name evidence="7" type="ORF">FCC1311_069982</name>
</gene>
<dbReference type="PANTHER" id="PTHR19282:SF544">
    <property type="entry name" value="TETRASPANIN"/>
    <property type="match status" value="1"/>
</dbReference>
<feature type="region of interest" description="Disordered" evidence="5">
    <location>
        <begin position="299"/>
        <end position="341"/>
    </location>
</feature>
<evidence type="ECO:0000256" key="1">
    <source>
        <dbReference type="ARBA" id="ARBA00004141"/>
    </source>
</evidence>
<keyword evidence="2 6" id="KW-0812">Transmembrane</keyword>
<feature type="compositionally biased region" description="Low complexity" evidence="5">
    <location>
        <begin position="329"/>
        <end position="341"/>
    </location>
</feature>
<dbReference type="EMBL" id="BEYU01000084">
    <property type="protein sequence ID" value="GBG30778.1"/>
    <property type="molecule type" value="Genomic_DNA"/>
</dbReference>
<accession>A0A2R5GM13</accession>
<feature type="compositionally biased region" description="Polar residues" evidence="5">
    <location>
        <begin position="300"/>
        <end position="321"/>
    </location>
</feature>
<comment type="subcellular location">
    <subcellularLocation>
        <location evidence="1">Membrane</location>
        <topology evidence="1">Multi-pass membrane protein</topology>
    </subcellularLocation>
</comment>
<feature type="transmembrane region" description="Helical" evidence="6">
    <location>
        <begin position="52"/>
        <end position="77"/>
    </location>
</feature>
<keyword evidence="3 6" id="KW-1133">Transmembrane helix</keyword>
<dbReference type="AlphaFoldDB" id="A0A2R5GM13"/>
<evidence type="ECO:0000256" key="2">
    <source>
        <dbReference type="ARBA" id="ARBA00022692"/>
    </source>
</evidence>
<evidence type="ECO:0000256" key="5">
    <source>
        <dbReference type="SAM" id="MobiDB-lite"/>
    </source>
</evidence>
<protein>
    <recommendedName>
        <fullName evidence="9">Tetraspanin</fullName>
    </recommendedName>
</protein>
<evidence type="ECO:0000313" key="8">
    <source>
        <dbReference type="Proteomes" id="UP000241890"/>
    </source>
</evidence>
<dbReference type="PRINTS" id="PR00259">
    <property type="entry name" value="TMFOUR"/>
</dbReference>
<sequence>MGRDNESCFMGFGRQFLIFINLVSAVLGLLLCAGGAYLYIEYDDQFSELMSPAPIIGVMIAGLCLFIITVFGVFGAVTGKKWVLTVYLILVVVILAIEVGAAVIFLDYLNVIESSQESSSSDLQDSTEIAINNFIYSSYQTCCVETELCRVNYTNVCTPVELCTNATTSNEEEACVRADSLTSVDVAVCTALQEVIYMEHAIVDEVTTGNSVSCGGGDPEAFEAAITGWIQENIRFFGYGALGVGIVQVLIVLSGMALLFVRPNLIPRAEEIDESSGTYNAAYARPVVPSSRYSVDRSEVSSQRFSVQRSASGRYSVQDSSDTQRDRFSGFSGRSGFSGAS</sequence>
<dbReference type="GO" id="GO:0005886">
    <property type="term" value="C:plasma membrane"/>
    <property type="evidence" value="ECO:0007669"/>
    <property type="project" value="TreeGrafter"/>
</dbReference>
<name>A0A2R5GM13_9STRA</name>
<evidence type="ECO:0000256" key="4">
    <source>
        <dbReference type="ARBA" id="ARBA00023136"/>
    </source>
</evidence>
<dbReference type="Proteomes" id="UP000241890">
    <property type="component" value="Unassembled WGS sequence"/>
</dbReference>
<reference evidence="7 8" key="1">
    <citation type="submission" date="2017-12" db="EMBL/GenBank/DDBJ databases">
        <title>Sequencing, de novo assembly and annotation of complete genome of a new Thraustochytrid species, strain FCC1311.</title>
        <authorList>
            <person name="Sedici K."/>
            <person name="Godart F."/>
            <person name="Aiese Cigliano R."/>
            <person name="Sanseverino W."/>
            <person name="Barakat M."/>
            <person name="Ortet P."/>
            <person name="Marechal E."/>
            <person name="Cagnac O."/>
            <person name="Amato A."/>
        </authorList>
    </citation>
    <scope>NUCLEOTIDE SEQUENCE [LARGE SCALE GENOMIC DNA]</scope>
</reference>
<dbReference type="InterPro" id="IPR018499">
    <property type="entry name" value="Tetraspanin/Peripherin"/>
</dbReference>
<dbReference type="PANTHER" id="PTHR19282">
    <property type="entry name" value="TETRASPANIN"/>
    <property type="match status" value="1"/>
</dbReference>
<evidence type="ECO:0000313" key="7">
    <source>
        <dbReference type="EMBL" id="GBG30778.1"/>
    </source>
</evidence>
<proteinExistence type="predicted"/>
<evidence type="ECO:0000256" key="3">
    <source>
        <dbReference type="ARBA" id="ARBA00022989"/>
    </source>
</evidence>
<dbReference type="InParanoid" id="A0A2R5GM13"/>
<comment type="caution">
    <text evidence="7">The sequence shown here is derived from an EMBL/GenBank/DDBJ whole genome shotgun (WGS) entry which is preliminary data.</text>
</comment>
<evidence type="ECO:0008006" key="9">
    <source>
        <dbReference type="Google" id="ProtNLM"/>
    </source>
</evidence>
<organism evidence="7 8">
    <name type="scientific">Hondaea fermentalgiana</name>
    <dbReference type="NCBI Taxonomy" id="2315210"/>
    <lineage>
        <taxon>Eukaryota</taxon>
        <taxon>Sar</taxon>
        <taxon>Stramenopiles</taxon>
        <taxon>Bigyra</taxon>
        <taxon>Labyrinthulomycetes</taxon>
        <taxon>Thraustochytrida</taxon>
        <taxon>Thraustochytriidae</taxon>
        <taxon>Hondaea</taxon>
    </lineage>
</organism>
<feature type="transmembrane region" description="Helical" evidence="6">
    <location>
        <begin position="236"/>
        <end position="261"/>
    </location>
</feature>
<evidence type="ECO:0000256" key="6">
    <source>
        <dbReference type="SAM" id="Phobius"/>
    </source>
</evidence>
<feature type="transmembrane region" description="Helical" evidence="6">
    <location>
        <begin position="16"/>
        <end position="40"/>
    </location>
</feature>
<feature type="transmembrane region" description="Helical" evidence="6">
    <location>
        <begin position="84"/>
        <end position="106"/>
    </location>
</feature>
<keyword evidence="4 6" id="KW-0472">Membrane</keyword>